<organism evidence="3 4">
    <name type="scientific">Williamsia deligens</name>
    <dbReference type="NCBI Taxonomy" id="321325"/>
    <lineage>
        <taxon>Bacteria</taxon>
        <taxon>Bacillati</taxon>
        <taxon>Actinomycetota</taxon>
        <taxon>Actinomycetes</taxon>
        <taxon>Mycobacteriales</taxon>
        <taxon>Nocardiaceae</taxon>
        <taxon>Williamsia</taxon>
    </lineage>
</organism>
<protein>
    <submittedName>
        <fullName evidence="3">Glucose-6-phosphate dehydrogenase assembly protein OpcA</fullName>
    </submittedName>
</protein>
<keyword evidence="4" id="KW-1185">Reference proteome</keyword>
<dbReference type="Pfam" id="PF20171">
    <property type="entry name" value="OpcA_G6PD_C"/>
    <property type="match status" value="1"/>
</dbReference>
<name>A0ABW3GB34_9NOCA</name>
<feature type="domain" description="Glucose-6-phosphate dehydrogenase assembly protein OpcA N-terminal" evidence="1">
    <location>
        <begin position="52"/>
        <end position="160"/>
    </location>
</feature>
<dbReference type="InterPro" id="IPR046802">
    <property type="entry name" value="OpcA_G6PD_C"/>
</dbReference>
<comment type="caution">
    <text evidence="3">The sequence shown here is derived from an EMBL/GenBank/DDBJ whole genome shotgun (WGS) entry which is preliminary data.</text>
</comment>
<accession>A0ABW3GB34</accession>
<dbReference type="InterPro" id="IPR004555">
    <property type="entry name" value="G6PDH_assembly_OpcA"/>
</dbReference>
<sequence length="307" mass="32364">MILDLPATTTEKVSKKLVTIRESGGAVTLGRVLTLVVCAAEGQPTEGAIDAANEASREHPCRVIVVSLGNPAAATRLDAQIRVGGDAGASEVVVLRLYGGLTGHASSVVTPFLLPDTPVVTWWPGDAPADPAGDPLGRLATRRITDAGHASDPDAVLATRLESYSPGDSDLAWSQITYWRAILTASLDRPPFEPVTSATVAGPARSPSIDLLAGWLRSQLGVDVVRTVGSFEIRLDRASGPLVLAVDQNNTAVLSNPGKPDGRIAMATRGIRECIAEELRRLDPDEIYHLALQGVQRLSRPEAEVPA</sequence>
<evidence type="ECO:0000313" key="4">
    <source>
        <dbReference type="Proteomes" id="UP001597068"/>
    </source>
</evidence>
<dbReference type="PANTHER" id="PTHR38658">
    <property type="entry name" value="OXPP CYCLE PROTEIN OPCA-RELATED"/>
    <property type="match status" value="1"/>
</dbReference>
<dbReference type="RefSeq" id="WP_253648202.1">
    <property type="nucleotide sequence ID" value="NZ_BAAAMO010000001.1"/>
</dbReference>
<dbReference type="EMBL" id="JBHTIL010000006">
    <property type="protein sequence ID" value="MFD0927721.1"/>
    <property type="molecule type" value="Genomic_DNA"/>
</dbReference>
<feature type="domain" description="Glucose-6-phosphate dehydrogenase assembly protein OpcA C-terminal" evidence="2">
    <location>
        <begin position="166"/>
        <end position="292"/>
    </location>
</feature>
<proteinExistence type="predicted"/>
<reference evidence="4" key="1">
    <citation type="journal article" date="2019" name="Int. J. Syst. Evol. Microbiol.">
        <title>The Global Catalogue of Microorganisms (GCM) 10K type strain sequencing project: providing services to taxonomists for standard genome sequencing and annotation.</title>
        <authorList>
            <consortium name="The Broad Institute Genomics Platform"/>
            <consortium name="The Broad Institute Genome Sequencing Center for Infectious Disease"/>
            <person name="Wu L."/>
            <person name="Ma J."/>
        </authorList>
    </citation>
    <scope>NUCLEOTIDE SEQUENCE [LARGE SCALE GENOMIC DNA]</scope>
    <source>
        <strain evidence="4">CCUG 50873</strain>
    </source>
</reference>
<dbReference type="Proteomes" id="UP001597068">
    <property type="component" value="Unassembled WGS sequence"/>
</dbReference>
<evidence type="ECO:0000313" key="3">
    <source>
        <dbReference type="EMBL" id="MFD0927721.1"/>
    </source>
</evidence>
<dbReference type="Pfam" id="PF10128">
    <property type="entry name" value="OpcA_G6PD_assem"/>
    <property type="match status" value="1"/>
</dbReference>
<dbReference type="InterPro" id="IPR046801">
    <property type="entry name" value="OpcA_G6PD_N"/>
</dbReference>
<dbReference type="PANTHER" id="PTHR38658:SF1">
    <property type="entry name" value="OXPP CYCLE PROTEIN OPCA-RELATED"/>
    <property type="match status" value="1"/>
</dbReference>
<evidence type="ECO:0000259" key="2">
    <source>
        <dbReference type="Pfam" id="PF20171"/>
    </source>
</evidence>
<gene>
    <name evidence="3" type="ORF">ACFQ04_18415</name>
</gene>
<evidence type="ECO:0000259" key="1">
    <source>
        <dbReference type="Pfam" id="PF10128"/>
    </source>
</evidence>